<dbReference type="EMBL" id="KV418003">
    <property type="protein sequence ID" value="KZP03791.1"/>
    <property type="molecule type" value="Genomic_DNA"/>
</dbReference>
<evidence type="ECO:0000256" key="1">
    <source>
        <dbReference type="SAM" id="MobiDB-lite"/>
    </source>
</evidence>
<feature type="compositionally biased region" description="Low complexity" evidence="1">
    <location>
        <begin position="48"/>
        <end position="63"/>
    </location>
</feature>
<reference evidence="2 3" key="1">
    <citation type="journal article" date="2016" name="Mol. Biol. Evol.">
        <title>Comparative Genomics of Early-Diverging Mushroom-Forming Fungi Provides Insights into the Origins of Lignocellulose Decay Capabilities.</title>
        <authorList>
            <person name="Nagy L.G."/>
            <person name="Riley R."/>
            <person name="Tritt A."/>
            <person name="Adam C."/>
            <person name="Daum C."/>
            <person name="Floudas D."/>
            <person name="Sun H."/>
            <person name="Yadav J.S."/>
            <person name="Pangilinan J."/>
            <person name="Larsson K.H."/>
            <person name="Matsuura K."/>
            <person name="Barry K."/>
            <person name="Labutti K."/>
            <person name="Kuo R."/>
            <person name="Ohm R.A."/>
            <person name="Bhattacharya S.S."/>
            <person name="Shirouzu T."/>
            <person name="Yoshinaga Y."/>
            <person name="Martin F.M."/>
            <person name="Grigoriev I.V."/>
            <person name="Hibbett D.S."/>
        </authorList>
    </citation>
    <scope>NUCLEOTIDE SEQUENCE [LARGE SCALE GENOMIC DNA]</scope>
    <source>
        <strain evidence="2 3">CBS 109695</strain>
    </source>
</reference>
<dbReference type="AlphaFoldDB" id="A0A167UBY4"/>
<keyword evidence="3" id="KW-1185">Reference proteome</keyword>
<feature type="region of interest" description="Disordered" evidence="1">
    <location>
        <begin position="36"/>
        <end position="65"/>
    </location>
</feature>
<evidence type="ECO:0000313" key="3">
    <source>
        <dbReference type="Proteomes" id="UP000076532"/>
    </source>
</evidence>
<sequence>MSRFNTYPTDQSNVTNIGGDYLIILHGDIIIHMHPPAGAMSPDRDHANAAGASAGDASPQAAQHPDVVRAPGSVWGLFLSMLGFRWRCILHVLSVFRLSRRAA</sequence>
<name>A0A167UBY4_9AGAM</name>
<evidence type="ECO:0000313" key="2">
    <source>
        <dbReference type="EMBL" id="KZP03791.1"/>
    </source>
</evidence>
<accession>A0A167UBY4</accession>
<organism evidence="2 3">
    <name type="scientific">Athelia psychrophila</name>
    <dbReference type="NCBI Taxonomy" id="1759441"/>
    <lineage>
        <taxon>Eukaryota</taxon>
        <taxon>Fungi</taxon>
        <taxon>Dikarya</taxon>
        <taxon>Basidiomycota</taxon>
        <taxon>Agaricomycotina</taxon>
        <taxon>Agaricomycetes</taxon>
        <taxon>Agaricomycetidae</taxon>
        <taxon>Atheliales</taxon>
        <taxon>Atheliaceae</taxon>
        <taxon>Athelia</taxon>
    </lineage>
</organism>
<protein>
    <submittedName>
        <fullName evidence="2">Uncharacterized protein</fullName>
    </submittedName>
</protein>
<gene>
    <name evidence="2" type="ORF">FIBSPDRAFT_1055089</name>
</gene>
<dbReference type="Proteomes" id="UP000076532">
    <property type="component" value="Unassembled WGS sequence"/>
</dbReference>
<proteinExistence type="predicted"/>